<feature type="compositionally biased region" description="Basic and acidic residues" evidence="1">
    <location>
        <begin position="261"/>
        <end position="279"/>
    </location>
</feature>
<dbReference type="AlphaFoldDB" id="A0AAD4LRL2"/>
<sequence>MTSSRSSLTSPQPNESTQPFVPRPFPPPSLTDVPLEYIIDSLRKLAPRYWNNTETADCSIVYPLANRPSGFPTRDLGVSNVPRTEVLPNPHDPSGIGRRLTAPSLNSEGVRVLMKLHIDYLSAQSTLLRALFSGSSPLDLIHPTTQLAPDIAGQSSISASPGSRLPRLLPSSSDHPIVYLPVPDASSFPYLVTWMYFGDTSALEDALQRRVIRWDGLARNVEYLGMPEEIKRFLGRWYRRWLQHAAHHQQGDAKEEDETADNSHRGRTRSRDEPSVPPR</sequence>
<organism evidence="2 3">
    <name type="scientific">Lactarius akahatsu</name>
    <dbReference type="NCBI Taxonomy" id="416441"/>
    <lineage>
        <taxon>Eukaryota</taxon>
        <taxon>Fungi</taxon>
        <taxon>Dikarya</taxon>
        <taxon>Basidiomycota</taxon>
        <taxon>Agaricomycotina</taxon>
        <taxon>Agaricomycetes</taxon>
        <taxon>Russulales</taxon>
        <taxon>Russulaceae</taxon>
        <taxon>Lactarius</taxon>
    </lineage>
</organism>
<dbReference type="Proteomes" id="UP001201163">
    <property type="component" value="Unassembled WGS sequence"/>
</dbReference>
<reference evidence="2" key="1">
    <citation type="submission" date="2022-01" db="EMBL/GenBank/DDBJ databases">
        <title>Comparative genomics reveals a dynamic genome evolution in the ectomycorrhizal milk-cap (Lactarius) mushrooms.</title>
        <authorList>
            <consortium name="DOE Joint Genome Institute"/>
            <person name="Lebreton A."/>
            <person name="Tang N."/>
            <person name="Kuo A."/>
            <person name="LaButti K."/>
            <person name="Drula E."/>
            <person name="Barry K."/>
            <person name="Clum A."/>
            <person name="Lipzen A."/>
            <person name="Mousain D."/>
            <person name="Ng V."/>
            <person name="Wang R."/>
            <person name="Wang X."/>
            <person name="Dai Y."/>
            <person name="Henrissat B."/>
            <person name="Grigoriev I.V."/>
            <person name="Guerin-Laguette A."/>
            <person name="Yu F."/>
            <person name="Martin F.M."/>
        </authorList>
    </citation>
    <scope>NUCLEOTIDE SEQUENCE</scope>
    <source>
        <strain evidence="2">QP</strain>
    </source>
</reference>
<feature type="region of interest" description="Disordered" evidence="1">
    <location>
        <begin position="1"/>
        <end position="26"/>
    </location>
</feature>
<comment type="caution">
    <text evidence="2">The sequence shown here is derived from an EMBL/GenBank/DDBJ whole genome shotgun (WGS) entry which is preliminary data.</text>
</comment>
<name>A0AAD4LRL2_9AGAM</name>
<evidence type="ECO:0000256" key="1">
    <source>
        <dbReference type="SAM" id="MobiDB-lite"/>
    </source>
</evidence>
<feature type="region of interest" description="Disordered" evidence="1">
    <location>
        <begin position="248"/>
        <end position="279"/>
    </location>
</feature>
<keyword evidence="3" id="KW-1185">Reference proteome</keyword>
<dbReference type="EMBL" id="JAKELL010000001">
    <property type="protein sequence ID" value="KAH9001124.1"/>
    <property type="molecule type" value="Genomic_DNA"/>
</dbReference>
<gene>
    <name evidence="2" type="ORF">EDB92DRAFT_1938902</name>
</gene>
<feature type="region of interest" description="Disordered" evidence="1">
    <location>
        <begin position="81"/>
        <end position="100"/>
    </location>
</feature>
<evidence type="ECO:0000313" key="3">
    <source>
        <dbReference type="Proteomes" id="UP001201163"/>
    </source>
</evidence>
<protein>
    <submittedName>
        <fullName evidence="2">Uncharacterized protein</fullName>
    </submittedName>
</protein>
<feature type="compositionally biased region" description="Polar residues" evidence="1">
    <location>
        <begin position="1"/>
        <end position="18"/>
    </location>
</feature>
<proteinExistence type="predicted"/>
<evidence type="ECO:0000313" key="2">
    <source>
        <dbReference type="EMBL" id="KAH9001124.1"/>
    </source>
</evidence>
<accession>A0AAD4LRL2</accession>